<organism evidence="1 2">
    <name type="scientific">Eilatimonas milleporae</name>
    <dbReference type="NCBI Taxonomy" id="911205"/>
    <lineage>
        <taxon>Bacteria</taxon>
        <taxon>Pseudomonadati</taxon>
        <taxon>Pseudomonadota</taxon>
        <taxon>Alphaproteobacteria</taxon>
        <taxon>Kordiimonadales</taxon>
        <taxon>Kordiimonadaceae</taxon>
        <taxon>Eilatimonas</taxon>
    </lineage>
</organism>
<dbReference type="OrthoDB" id="9115306at2"/>
<dbReference type="AlphaFoldDB" id="A0A3M0BZH5"/>
<evidence type="ECO:0000313" key="1">
    <source>
        <dbReference type="EMBL" id="RMB01985.1"/>
    </source>
</evidence>
<reference evidence="1 2" key="1">
    <citation type="submission" date="2018-10" db="EMBL/GenBank/DDBJ databases">
        <title>Genomic Encyclopedia of Archaeal and Bacterial Type Strains, Phase II (KMG-II): from individual species to whole genera.</title>
        <authorList>
            <person name="Goeker M."/>
        </authorList>
    </citation>
    <scope>NUCLEOTIDE SEQUENCE [LARGE SCALE GENOMIC DNA]</scope>
    <source>
        <strain evidence="1 2">DSM 25217</strain>
    </source>
</reference>
<evidence type="ECO:0000313" key="2">
    <source>
        <dbReference type="Proteomes" id="UP000271227"/>
    </source>
</evidence>
<dbReference type="RefSeq" id="WP_147453620.1">
    <property type="nucleotide sequence ID" value="NZ_REFR01000015.1"/>
</dbReference>
<keyword evidence="2" id="KW-1185">Reference proteome</keyword>
<dbReference type="InParanoid" id="A0A3M0BZH5"/>
<comment type="caution">
    <text evidence="1">The sequence shown here is derived from an EMBL/GenBank/DDBJ whole genome shotgun (WGS) entry which is preliminary data.</text>
</comment>
<sequence length="337" mass="38511">MMKRAIYFPHISLPQNLWFTRSLIYWDKVSSIVPSEFMYEPEKLGEYTQRLVQLNLVEPIFPAAHLYGADRFYEEFDGYITSRELKSLSPHKRWHRLHMEKLEAIGERLCSLGVAKPPTKQNRSWYSVHPDVSDAFMVYLTLVLGRTLDKGPASPITDKKKLLALISKDRPDFGLSQSDIRSVESRAVLLKGLLPVPRSNVSPEKIADFKFRYGTQMQAFRREVENAVSELSAIADVRDRASRSEHIVSGFREQIEDIERRMETWKWPKVDFSDVCSITALSVTGHKAYELSDERLGIVAGLGLLGAAYRAVTKERRATISEPLAYAAFANRRLGSR</sequence>
<dbReference type="Proteomes" id="UP000271227">
    <property type="component" value="Unassembled WGS sequence"/>
</dbReference>
<name>A0A3M0BZH5_9PROT</name>
<gene>
    <name evidence="1" type="ORF">BXY39_3495</name>
</gene>
<dbReference type="EMBL" id="REFR01000015">
    <property type="protein sequence ID" value="RMB01985.1"/>
    <property type="molecule type" value="Genomic_DNA"/>
</dbReference>
<protein>
    <submittedName>
        <fullName evidence="1">Uncharacterized protein</fullName>
    </submittedName>
</protein>
<accession>A0A3M0BZH5</accession>
<proteinExistence type="predicted"/>